<evidence type="ECO:0000313" key="2">
    <source>
        <dbReference type="WBParaSite" id="ES5_v2.g12328.t1"/>
    </source>
</evidence>
<sequence length="84" mass="9173">MLSKASTAFLSLLIIHSAFGGIFDRDFPKLPFGGGNPSFGEDDARIPAEYDFEPKFDETAEASEVEQSELRMPGATLNSVSSWK</sequence>
<evidence type="ECO:0000313" key="1">
    <source>
        <dbReference type="Proteomes" id="UP000887579"/>
    </source>
</evidence>
<reference evidence="2" key="1">
    <citation type="submission" date="2022-11" db="UniProtKB">
        <authorList>
            <consortium name="WormBaseParasite"/>
        </authorList>
    </citation>
    <scope>IDENTIFICATION</scope>
</reference>
<accession>A0AC34F5R0</accession>
<protein>
    <submittedName>
        <fullName evidence="2">Secreted protein</fullName>
    </submittedName>
</protein>
<dbReference type="WBParaSite" id="ES5_v2.g12328.t1">
    <property type="protein sequence ID" value="ES5_v2.g12328.t1"/>
    <property type="gene ID" value="ES5_v2.g12328"/>
</dbReference>
<proteinExistence type="predicted"/>
<name>A0AC34F5R0_9BILA</name>
<dbReference type="Proteomes" id="UP000887579">
    <property type="component" value="Unplaced"/>
</dbReference>
<organism evidence="1 2">
    <name type="scientific">Panagrolaimus sp. ES5</name>
    <dbReference type="NCBI Taxonomy" id="591445"/>
    <lineage>
        <taxon>Eukaryota</taxon>
        <taxon>Metazoa</taxon>
        <taxon>Ecdysozoa</taxon>
        <taxon>Nematoda</taxon>
        <taxon>Chromadorea</taxon>
        <taxon>Rhabditida</taxon>
        <taxon>Tylenchina</taxon>
        <taxon>Panagrolaimomorpha</taxon>
        <taxon>Panagrolaimoidea</taxon>
        <taxon>Panagrolaimidae</taxon>
        <taxon>Panagrolaimus</taxon>
    </lineage>
</organism>